<evidence type="ECO:0000313" key="6">
    <source>
        <dbReference type="Proteomes" id="UP001168338"/>
    </source>
</evidence>
<evidence type="ECO:0000313" key="5">
    <source>
        <dbReference type="EMBL" id="MDN7025838.1"/>
    </source>
</evidence>
<proteinExistence type="predicted"/>
<evidence type="ECO:0000256" key="1">
    <source>
        <dbReference type="ARBA" id="ARBA00022741"/>
    </source>
</evidence>
<keyword evidence="2 3" id="KW-0067">ATP-binding</keyword>
<sequence>MVSVVKRDGRREEFVPEKIVVSAVKAGAPPDEARRIAQAVERVVHEEISTEEVRRRVLEQLRGRNVRWEQNWLVYDRAIKKRETQEIAQPAAR</sequence>
<evidence type="ECO:0000259" key="4">
    <source>
        <dbReference type="PROSITE" id="PS51161"/>
    </source>
</evidence>
<accession>A0ABT8MD34</accession>
<organism evidence="5 6">
    <name type="scientific">Methanoculleus frigidifontis</name>
    <dbReference type="NCBI Taxonomy" id="2584085"/>
    <lineage>
        <taxon>Archaea</taxon>
        <taxon>Methanobacteriati</taxon>
        <taxon>Methanobacteriota</taxon>
        <taxon>Stenosarchaea group</taxon>
        <taxon>Methanomicrobia</taxon>
        <taxon>Methanomicrobiales</taxon>
        <taxon>Methanomicrobiaceae</taxon>
        <taxon>Methanoculleus</taxon>
    </lineage>
</organism>
<evidence type="ECO:0000256" key="3">
    <source>
        <dbReference type="PROSITE-ProRule" id="PRU00492"/>
    </source>
</evidence>
<dbReference type="Proteomes" id="UP001168338">
    <property type="component" value="Unassembled WGS sequence"/>
</dbReference>
<keyword evidence="6" id="KW-1185">Reference proteome</keyword>
<dbReference type="InterPro" id="IPR005144">
    <property type="entry name" value="ATP-cone_dom"/>
</dbReference>
<dbReference type="RefSeq" id="WP_301665030.1">
    <property type="nucleotide sequence ID" value="NZ_VCYH01000010.1"/>
</dbReference>
<dbReference type="Pfam" id="PF03477">
    <property type="entry name" value="ATP-cone"/>
    <property type="match status" value="1"/>
</dbReference>
<dbReference type="EMBL" id="VCYH01000010">
    <property type="protein sequence ID" value="MDN7025838.1"/>
    <property type="molecule type" value="Genomic_DNA"/>
</dbReference>
<feature type="domain" description="ATP-cone" evidence="4">
    <location>
        <begin position="2"/>
        <end position="89"/>
    </location>
</feature>
<protein>
    <submittedName>
        <fullName evidence="5">ATPase</fullName>
    </submittedName>
</protein>
<keyword evidence="1 3" id="KW-0547">Nucleotide-binding</keyword>
<reference evidence="5" key="1">
    <citation type="submission" date="2019-05" db="EMBL/GenBank/DDBJ databases">
        <title>Methanoculleus sp. FWC-SCC1, a methanogenic archaeon isolated from deep marine cold seep.</title>
        <authorList>
            <person name="Chen Y.-W."/>
            <person name="Chen S.-C."/>
            <person name="Teng N.-H."/>
            <person name="Lai M.-C."/>
        </authorList>
    </citation>
    <scope>NUCLEOTIDE SEQUENCE</scope>
    <source>
        <strain evidence="5">FWC-SCC1</strain>
    </source>
</reference>
<gene>
    <name evidence="5" type="ORF">FGU65_13270</name>
</gene>
<name>A0ABT8MD34_9EURY</name>
<dbReference type="PROSITE" id="PS51161">
    <property type="entry name" value="ATP_CONE"/>
    <property type="match status" value="1"/>
</dbReference>
<evidence type="ECO:0000256" key="2">
    <source>
        <dbReference type="ARBA" id="ARBA00022840"/>
    </source>
</evidence>
<comment type="caution">
    <text evidence="5">The sequence shown here is derived from an EMBL/GenBank/DDBJ whole genome shotgun (WGS) entry which is preliminary data.</text>
</comment>